<dbReference type="InParanoid" id="A0A1X7SG25"/>
<dbReference type="EnsemblMetazoa" id="Aqu2.1.01014_001">
    <property type="protein sequence ID" value="Aqu2.1.01014_001"/>
    <property type="gene ID" value="Aqu2.1.01014"/>
</dbReference>
<protein>
    <submittedName>
        <fullName evidence="2">Uncharacterized protein</fullName>
    </submittedName>
</protein>
<organism evidence="2">
    <name type="scientific">Amphimedon queenslandica</name>
    <name type="common">Sponge</name>
    <dbReference type="NCBI Taxonomy" id="400682"/>
    <lineage>
        <taxon>Eukaryota</taxon>
        <taxon>Metazoa</taxon>
        <taxon>Porifera</taxon>
        <taxon>Demospongiae</taxon>
        <taxon>Heteroscleromorpha</taxon>
        <taxon>Haplosclerida</taxon>
        <taxon>Niphatidae</taxon>
        <taxon>Amphimedon</taxon>
    </lineage>
</organism>
<dbReference type="PANTHER" id="PTHR33327:SF3">
    <property type="entry name" value="RNA-DIRECTED DNA POLYMERASE"/>
    <property type="match status" value="1"/>
</dbReference>
<dbReference type="AlphaFoldDB" id="A0A1X7SG25"/>
<dbReference type="OrthoDB" id="8739725at2759"/>
<reference evidence="2" key="1">
    <citation type="submission" date="2017-05" db="UniProtKB">
        <authorList>
            <consortium name="EnsemblMetazoa"/>
        </authorList>
    </citation>
    <scope>IDENTIFICATION</scope>
</reference>
<dbReference type="PANTHER" id="PTHR33327">
    <property type="entry name" value="ENDONUCLEASE"/>
    <property type="match status" value="1"/>
</dbReference>
<proteinExistence type="predicted"/>
<name>A0A1X7SG25_AMPQE</name>
<evidence type="ECO:0000256" key="1">
    <source>
        <dbReference type="SAM" id="MobiDB-lite"/>
    </source>
</evidence>
<sequence length="155" mass="17116">MEQLMGDQGSEHTATLLKELFLQRLPSNVRMILASTPGDNTVQDLAALADKIVEVTGPSRPPPIHNVSTSDSDTQLAVELAKLREEVAYLKKIVRSNSRSPSSRGHRSHSPRSDRDSPAPRQASDLCWYHQRFGDQARQCREPCSRSSGNAPASR</sequence>
<accession>A0A1X7SG25</accession>
<evidence type="ECO:0000313" key="2">
    <source>
        <dbReference type="EnsemblMetazoa" id="Aqu2.1.01014_001"/>
    </source>
</evidence>
<feature type="region of interest" description="Disordered" evidence="1">
    <location>
        <begin position="92"/>
        <end position="123"/>
    </location>
</feature>